<dbReference type="Proteomes" id="UP001199322">
    <property type="component" value="Unassembled WGS sequence"/>
</dbReference>
<dbReference type="AlphaFoldDB" id="A0AAW4Q7A7"/>
<gene>
    <name evidence="2" type="ORF">DEE74_16170</name>
</gene>
<proteinExistence type="predicted"/>
<sequence>MMDSTQQQSLRQLAKSFRLLTIVAIASSAAAVLTPILPASFRLPFLLINSAAFAMFAVDKMLARTRQRRIPEAYLHIITLAGGFVGAQIGRSLARHKTKKWSFDVVFAIAWVFWMVTGAVFLGVR</sequence>
<dbReference type="RefSeq" id="WP_182553439.1">
    <property type="nucleotide sequence ID" value="NZ_QGAQ01000015.1"/>
</dbReference>
<accession>A0AAW4Q7A7</accession>
<keyword evidence="1" id="KW-1133">Transmembrane helix</keyword>
<feature type="transmembrane region" description="Helical" evidence="1">
    <location>
        <begin position="43"/>
        <end position="62"/>
    </location>
</feature>
<name>A0AAW4Q7A7_RALPI</name>
<evidence type="ECO:0000313" key="2">
    <source>
        <dbReference type="EMBL" id="MBX3891401.1"/>
    </source>
</evidence>
<keyword evidence="1" id="KW-0472">Membrane</keyword>
<comment type="caution">
    <text evidence="2">The sequence shown here is derived from an EMBL/GenBank/DDBJ whole genome shotgun (WGS) entry which is preliminary data.</text>
</comment>
<organism evidence="2 3">
    <name type="scientific">Ralstonia pickettii</name>
    <name type="common">Burkholderia pickettii</name>
    <dbReference type="NCBI Taxonomy" id="329"/>
    <lineage>
        <taxon>Bacteria</taxon>
        <taxon>Pseudomonadati</taxon>
        <taxon>Pseudomonadota</taxon>
        <taxon>Betaproteobacteria</taxon>
        <taxon>Burkholderiales</taxon>
        <taxon>Burkholderiaceae</taxon>
        <taxon>Ralstonia</taxon>
    </lineage>
</organism>
<keyword evidence="1" id="KW-0812">Transmembrane</keyword>
<dbReference type="InterPro" id="IPR010718">
    <property type="entry name" value="DUF1294"/>
</dbReference>
<evidence type="ECO:0000256" key="1">
    <source>
        <dbReference type="SAM" id="Phobius"/>
    </source>
</evidence>
<feature type="transmembrane region" description="Helical" evidence="1">
    <location>
        <begin position="105"/>
        <end position="124"/>
    </location>
</feature>
<evidence type="ECO:0000313" key="3">
    <source>
        <dbReference type="Proteomes" id="UP001199322"/>
    </source>
</evidence>
<reference evidence="2" key="1">
    <citation type="submission" date="2018-06" db="EMBL/GenBank/DDBJ databases">
        <authorList>
            <person name="O'Rourke A."/>
        </authorList>
    </citation>
    <scope>NUCLEOTIDE SEQUENCE</scope>
    <source>
        <strain evidence="2">132550021-3</strain>
    </source>
</reference>
<feature type="transmembrane region" description="Helical" evidence="1">
    <location>
        <begin position="20"/>
        <end position="37"/>
    </location>
</feature>
<dbReference type="Pfam" id="PF06961">
    <property type="entry name" value="DUF1294"/>
    <property type="match status" value="1"/>
</dbReference>
<dbReference type="EMBL" id="QGBI01000015">
    <property type="protein sequence ID" value="MBX3891401.1"/>
    <property type="molecule type" value="Genomic_DNA"/>
</dbReference>
<protein>
    <submittedName>
        <fullName evidence="2">DUF1294 domain-containing protein</fullName>
    </submittedName>
</protein>
<feature type="transmembrane region" description="Helical" evidence="1">
    <location>
        <begin position="74"/>
        <end position="93"/>
    </location>
</feature>